<dbReference type="AlphaFoldDB" id="A0A437MM78"/>
<gene>
    <name evidence="2" type="ORF">EOD42_01070</name>
</gene>
<dbReference type="OrthoDB" id="9811471at2"/>
<evidence type="ECO:0000313" key="2">
    <source>
        <dbReference type="EMBL" id="RVT98733.1"/>
    </source>
</evidence>
<sequence>MSTPAPLPGLAESSRMIAEGSTTPTALVEQALGRIAALEPRLNAFITLTADRALAAAKAAGAEIAAGRRRGPLHGVPYALKDIYDVAGVPTTAHSRVLLGNTPTQDAETTARLEAAGMVLMGKLSTHEFARGGPTDRLYWPSAKNPWKLDHFAGGSSSGSGVAVASGMVAMAMGTDTGGSIRAPAVYCGITGLKPTYGRVSRRGIVPLSFGLDHAGPLTRSAEDCAMSMQVLAGHDPGDPGSAPVPPGDYLAGLKDGIRGMTIGYAKAFNAGFAISAEAHAAQEEAVEVLRGLGARVVEVTLPSMRHMEAATWTILQAESFAIHQEHLRKTPELYGRVTRERIALGAFVTGPHYVQAQRLRSLLTEQMSAVFQHCDAFLCAPVGGTAPALTDVDEGPWRKQQPLTAPFNLTGHPALCVPGGFGANGLPLSLQFVGPAFAEAVLLRIAHALETVTDHHTRRPPEAWA</sequence>
<keyword evidence="3" id="KW-1185">Reference proteome</keyword>
<dbReference type="InterPro" id="IPR036928">
    <property type="entry name" value="AS_sf"/>
</dbReference>
<name>A0A437MM78_9PROT</name>
<dbReference type="PROSITE" id="PS00571">
    <property type="entry name" value="AMIDASES"/>
    <property type="match status" value="1"/>
</dbReference>
<dbReference type="Proteomes" id="UP000282957">
    <property type="component" value="Unassembled WGS sequence"/>
</dbReference>
<proteinExistence type="predicted"/>
<protein>
    <submittedName>
        <fullName evidence="2">Amidase</fullName>
    </submittedName>
</protein>
<dbReference type="Pfam" id="PF01425">
    <property type="entry name" value="Amidase"/>
    <property type="match status" value="1"/>
</dbReference>
<evidence type="ECO:0000313" key="3">
    <source>
        <dbReference type="Proteomes" id="UP000282957"/>
    </source>
</evidence>
<dbReference type="Gene3D" id="3.90.1300.10">
    <property type="entry name" value="Amidase signature (AS) domain"/>
    <property type="match status" value="1"/>
</dbReference>
<dbReference type="SUPFAM" id="SSF75304">
    <property type="entry name" value="Amidase signature (AS) enzymes"/>
    <property type="match status" value="1"/>
</dbReference>
<dbReference type="InterPro" id="IPR000120">
    <property type="entry name" value="Amidase"/>
</dbReference>
<organism evidence="2 3">
    <name type="scientific">Rhodovarius crocodyli</name>
    <dbReference type="NCBI Taxonomy" id="1979269"/>
    <lineage>
        <taxon>Bacteria</taxon>
        <taxon>Pseudomonadati</taxon>
        <taxon>Pseudomonadota</taxon>
        <taxon>Alphaproteobacteria</taxon>
        <taxon>Acetobacterales</taxon>
        <taxon>Roseomonadaceae</taxon>
        <taxon>Rhodovarius</taxon>
    </lineage>
</organism>
<accession>A0A437MM78</accession>
<reference evidence="2 3" key="1">
    <citation type="submission" date="2019-01" db="EMBL/GenBank/DDBJ databases">
        <authorList>
            <person name="Chen W.-M."/>
        </authorList>
    </citation>
    <scope>NUCLEOTIDE SEQUENCE [LARGE SCALE GENOMIC DNA]</scope>
    <source>
        <strain evidence="2 3">CCP-6</strain>
    </source>
</reference>
<dbReference type="PANTHER" id="PTHR11895">
    <property type="entry name" value="TRANSAMIDASE"/>
    <property type="match status" value="1"/>
</dbReference>
<dbReference type="PANTHER" id="PTHR11895:SF176">
    <property type="entry name" value="AMIDASE AMID-RELATED"/>
    <property type="match status" value="1"/>
</dbReference>
<dbReference type="InterPro" id="IPR023631">
    <property type="entry name" value="Amidase_dom"/>
</dbReference>
<comment type="caution">
    <text evidence="2">The sequence shown here is derived from an EMBL/GenBank/DDBJ whole genome shotgun (WGS) entry which is preliminary data.</text>
</comment>
<dbReference type="GO" id="GO:0003824">
    <property type="term" value="F:catalytic activity"/>
    <property type="evidence" value="ECO:0007669"/>
    <property type="project" value="InterPro"/>
</dbReference>
<dbReference type="InterPro" id="IPR020556">
    <property type="entry name" value="Amidase_CS"/>
</dbReference>
<evidence type="ECO:0000259" key="1">
    <source>
        <dbReference type="Pfam" id="PF01425"/>
    </source>
</evidence>
<dbReference type="RefSeq" id="WP_127785204.1">
    <property type="nucleotide sequence ID" value="NZ_SACL01000001.1"/>
</dbReference>
<dbReference type="EMBL" id="SACL01000001">
    <property type="protein sequence ID" value="RVT98733.1"/>
    <property type="molecule type" value="Genomic_DNA"/>
</dbReference>
<feature type="domain" description="Amidase" evidence="1">
    <location>
        <begin position="27"/>
        <end position="444"/>
    </location>
</feature>